<accession>A0A7S0SVF4</accession>
<dbReference type="PANTHER" id="PTHR47163:SF2">
    <property type="entry name" value="SI:DKEY-17M8.2"/>
    <property type="match status" value="1"/>
</dbReference>
<dbReference type="InterPro" id="IPR024445">
    <property type="entry name" value="Tnp_ISXO2-like"/>
</dbReference>
<dbReference type="AlphaFoldDB" id="A0A7S0SVF4"/>
<proteinExistence type="predicted"/>
<organism evidence="2">
    <name type="scientific">Chromulina nebulosa</name>
    <dbReference type="NCBI Taxonomy" id="96789"/>
    <lineage>
        <taxon>Eukaryota</taxon>
        <taxon>Sar</taxon>
        <taxon>Stramenopiles</taxon>
        <taxon>Ochrophyta</taxon>
        <taxon>Chrysophyceae</taxon>
        <taxon>Chromulinales</taxon>
        <taxon>Chromulinaceae</taxon>
        <taxon>Chromulina</taxon>
    </lineage>
</organism>
<gene>
    <name evidence="2" type="ORF">CNEB1095_LOCUS996</name>
</gene>
<dbReference type="EMBL" id="HBFD01001521">
    <property type="protein sequence ID" value="CAD8714735.1"/>
    <property type="molecule type" value="Transcribed_RNA"/>
</dbReference>
<name>A0A7S0SVF4_9STRA</name>
<dbReference type="SMART" id="SM01126">
    <property type="entry name" value="DDE_Tnp_IS1595"/>
    <property type="match status" value="1"/>
</dbReference>
<sequence length="285" mass="32318">MSNIIELASQLSSQSNAIDFLIANGVISVPLCCEAPMRSDPKRPKIYICCKYPCRKKKSIVKDTFCGNSNLPVNTILLIAFLWCTGSTHSAIQQQTGVSKNTVTDWWQYCQELVGMTLENDKIGGPGIVVEIDESKFGKRKYNSGKRVEGVWVLGGVERTEERRMFAIAVEDRRKDTLTKFIKRYVKSGSHIITDCWRGYDTAALAKIGMQHSTVNHTVGFKDPLTGAHTNSIEGNWRGFKQQIPTQHYNTLFVNGGLDEVTWRRLNKGNEWPKFLEAIRDIRYY</sequence>
<evidence type="ECO:0000313" key="2">
    <source>
        <dbReference type="EMBL" id="CAD8714735.1"/>
    </source>
</evidence>
<protein>
    <recommendedName>
        <fullName evidence="1">ISXO2-like transposase domain-containing protein</fullName>
    </recommendedName>
</protein>
<dbReference type="Pfam" id="PF12762">
    <property type="entry name" value="DDE_Tnp_IS1595"/>
    <property type="match status" value="1"/>
</dbReference>
<reference evidence="2" key="1">
    <citation type="submission" date="2021-01" db="EMBL/GenBank/DDBJ databases">
        <authorList>
            <person name="Corre E."/>
            <person name="Pelletier E."/>
            <person name="Niang G."/>
            <person name="Scheremetjew M."/>
            <person name="Finn R."/>
            <person name="Kale V."/>
            <person name="Holt S."/>
            <person name="Cochrane G."/>
            <person name="Meng A."/>
            <person name="Brown T."/>
            <person name="Cohen L."/>
        </authorList>
    </citation>
    <scope>NUCLEOTIDE SEQUENCE</scope>
    <source>
        <strain evidence="2">UTEXLB2642</strain>
    </source>
</reference>
<dbReference type="NCBIfam" id="NF033547">
    <property type="entry name" value="transpos_IS1595"/>
    <property type="match status" value="1"/>
</dbReference>
<dbReference type="InterPro" id="IPR053164">
    <property type="entry name" value="IS1016-like_transposase"/>
</dbReference>
<feature type="domain" description="ISXO2-like transposase" evidence="1">
    <location>
        <begin position="122"/>
        <end position="250"/>
    </location>
</feature>
<evidence type="ECO:0000259" key="1">
    <source>
        <dbReference type="SMART" id="SM01126"/>
    </source>
</evidence>
<dbReference type="PANTHER" id="PTHR47163">
    <property type="entry name" value="DDE_TNP_IS1595 DOMAIN-CONTAINING PROTEIN"/>
    <property type="match status" value="1"/>
</dbReference>